<accession>A0A2C6LBU7</accession>
<reference evidence="2 3" key="1">
    <citation type="journal article" date="2017" name="Int. J. Parasitol.">
        <title>The genome of the protozoan parasite Cystoisospora suis and a reverse vaccinology approach to identify vaccine candidates.</title>
        <authorList>
            <person name="Palmieri N."/>
            <person name="Shrestha A."/>
            <person name="Ruttkowski B."/>
            <person name="Beck T."/>
            <person name="Vogl C."/>
            <person name="Tomley F."/>
            <person name="Blake D.P."/>
            <person name="Joachim A."/>
        </authorList>
    </citation>
    <scope>NUCLEOTIDE SEQUENCE [LARGE SCALE GENOMIC DNA]</scope>
    <source>
        <strain evidence="2 3">Wien I</strain>
    </source>
</reference>
<gene>
    <name evidence="2" type="ORF">CSUI_000562</name>
</gene>
<dbReference type="GeneID" id="94424007"/>
<name>A0A2C6LBU7_9APIC</name>
<comment type="caution">
    <text evidence="2">The sequence shown here is derived from an EMBL/GenBank/DDBJ whole genome shotgun (WGS) entry which is preliminary data.</text>
</comment>
<keyword evidence="1" id="KW-0812">Transmembrane</keyword>
<proteinExistence type="predicted"/>
<keyword evidence="1" id="KW-0472">Membrane</keyword>
<keyword evidence="1" id="KW-1133">Transmembrane helix</keyword>
<protein>
    <recommendedName>
        <fullName evidence="4">Transmembrane protein</fullName>
    </recommendedName>
</protein>
<feature type="transmembrane region" description="Helical" evidence="1">
    <location>
        <begin position="316"/>
        <end position="338"/>
    </location>
</feature>
<sequence>MDFWFVSGGVQVATLAVQEAFFELDTVGPEDSSELCMPINLVIERDSRARGSQARWKKAQQDLVHLLEEACCVCCVVQNHSFTSSEGNTVGSEIQTLPRGLQVRADVLSVLRERYCLRDEKKAGAADQSPVSRLGRLFFLSAAAPEGNNSPPPGISRTHWQSLSQAVREAICMDDDIGEGVTSADLCVLPLELLGETHESGAFSSTRDTTLCSPLDGEDATELAGRCDAENSLGILARPHVSRTLSFDRGNPENSVQESRTESAEKLVQVAAITALRTKLPGLETDCECMLGKVESLLQQHEDAYKEYAFVRFRYALTWLLLATLLVIIIPVLLGFLAHRVGGHYDRSFESPALTEEECQLVDHRRNTTRDQLASSRLAVG</sequence>
<dbReference type="AlphaFoldDB" id="A0A2C6LBU7"/>
<keyword evidence="3" id="KW-1185">Reference proteome</keyword>
<dbReference type="RefSeq" id="XP_067927233.1">
    <property type="nucleotide sequence ID" value="XM_068060796.1"/>
</dbReference>
<dbReference type="EMBL" id="MIGC01000216">
    <property type="protein sequence ID" value="PHJ25587.1"/>
    <property type="molecule type" value="Genomic_DNA"/>
</dbReference>
<evidence type="ECO:0000313" key="2">
    <source>
        <dbReference type="EMBL" id="PHJ25587.1"/>
    </source>
</evidence>
<dbReference type="Proteomes" id="UP000221165">
    <property type="component" value="Unassembled WGS sequence"/>
</dbReference>
<evidence type="ECO:0000313" key="3">
    <source>
        <dbReference type="Proteomes" id="UP000221165"/>
    </source>
</evidence>
<evidence type="ECO:0000256" key="1">
    <source>
        <dbReference type="SAM" id="Phobius"/>
    </source>
</evidence>
<evidence type="ECO:0008006" key="4">
    <source>
        <dbReference type="Google" id="ProtNLM"/>
    </source>
</evidence>
<organism evidence="2 3">
    <name type="scientific">Cystoisospora suis</name>
    <dbReference type="NCBI Taxonomy" id="483139"/>
    <lineage>
        <taxon>Eukaryota</taxon>
        <taxon>Sar</taxon>
        <taxon>Alveolata</taxon>
        <taxon>Apicomplexa</taxon>
        <taxon>Conoidasida</taxon>
        <taxon>Coccidia</taxon>
        <taxon>Eucoccidiorida</taxon>
        <taxon>Eimeriorina</taxon>
        <taxon>Sarcocystidae</taxon>
        <taxon>Cystoisospora</taxon>
    </lineage>
</organism>
<dbReference type="VEuPathDB" id="ToxoDB:CSUI_000562"/>